<feature type="compositionally biased region" description="Basic and acidic residues" evidence="1">
    <location>
        <begin position="918"/>
        <end position="928"/>
    </location>
</feature>
<dbReference type="GO" id="GO:0120147">
    <property type="term" value="F:formylglycine-generating oxidase activity"/>
    <property type="evidence" value="ECO:0007669"/>
    <property type="project" value="TreeGrafter"/>
</dbReference>
<evidence type="ECO:0000256" key="1">
    <source>
        <dbReference type="SAM" id="MobiDB-lite"/>
    </source>
</evidence>
<dbReference type="PANTHER" id="PTHR23150">
    <property type="entry name" value="SULFATASE MODIFYING FACTOR 1, 2"/>
    <property type="match status" value="1"/>
</dbReference>
<proteinExistence type="predicted"/>
<dbReference type="AlphaFoldDB" id="A0A1A8XLH7"/>
<accession>A0A1A8XLH7</accession>
<name>A0A1A8XLH7_9PROT</name>
<dbReference type="SUPFAM" id="SSF56436">
    <property type="entry name" value="C-type lectin-like"/>
    <property type="match status" value="1"/>
</dbReference>
<dbReference type="InterPro" id="IPR005532">
    <property type="entry name" value="SUMF_dom"/>
</dbReference>
<feature type="region of interest" description="Disordered" evidence="1">
    <location>
        <begin position="900"/>
        <end position="928"/>
    </location>
</feature>
<dbReference type="Proteomes" id="UP000199169">
    <property type="component" value="Unassembled WGS sequence"/>
</dbReference>
<gene>
    <name evidence="3" type="ORF">ACCAA_290017</name>
</gene>
<dbReference type="RefSeq" id="WP_245754513.1">
    <property type="nucleotide sequence ID" value="NZ_FLQX01000104.1"/>
</dbReference>
<evidence type="ECO:0000313" key="3">
    <source>
        <dbReference type="EMBL" id="SBT06000.1"/>
    </source>
</evidence>
<keyword evidence="4" id="KW-1185">Reference proteome</keyword>
<feature type="domain" description="Sulfatase-modifying factor enzyme-like" evidence="2">
    <location>
        <begin position="666"/>
        <end position="894"/>
    </location>
</feature>
<dbReference type="InterPro" id="IPR042095">
    <property type="entry name" value="SUMF_sf"/>
</dbReference>
<dbReference type="Pfam" id="PF03781">
    <property type="entry name" value="FGE-sulfatase"/>
    <property type="match status" value="1"/>
</dbReference>
<organism evidence="3 4">
    <name type="scientific">Candidatus Accumulibacter aalborgensis</name>
    <dbReference type="NCBI Taxonomy" id="1860102"/>
    <lineage>
        <taxon>Bacteria</taxon>
        <taxon>Pseudomonadati</taxon>
        <taxon>Pseudomonadota</taxon>
        <taxon>Betaproteobacteria</taxon>
        <taxon>Candidatus Accumulibacter</taxon>
    </lineage>
</organism>
<dbReference type="InterPro" id="IPR016187">
    <property type="entry name" value="CTDL_fold"/>
</dbReference>
<sequence>MKRTPLLARADLLQALELAGDDDQSERRYAGLLAFAERQSMAASASVVVQPEVDGRAFVGPAPAATSESAAAERLKAPLFAITNCRRLDLPAEADDAVKPSPLTSEQCAPRQTQGDAAPFVPLVRRTRLWPALKRSALELRHTGLDMRRLLRDLARARPVRRLPRHRQPIWGGELVVVWDRAPHLLPYQDDFQAIVADLLQQRGAAGCTLWLVDGSPQQVSQRWPEKPGAGAAAATRSEAIPLPAPGTRVLILSDAGALSGWPAAACAWAELTRQLAQHGAQPVVWAPLAPAQIEVELARRAHVFCLQSAGGLRRQRGRITDDEQRRAETARLAALRERLLARMACCVRVEPALLRALRGITPATAVEPALEALVWIHQPVVYDSLVSRAVAADHVARYRQAFGELTADEQLAALERTLHLHGWRGRATEAAELLIWQAHASPEARQDCDCAARVEEARRWFEAFKETATRSSTPDPQLRHYTLDLLARNGADQTWVEANSEWLSPVWVATGEKLSPAGLRSEDLVRAISARSELPAVACQLGVQAEGLMLWSAERPAGPAQSRLGSPLQVKRLLVSEGEGLPTRLLDPALSPQAVATLDRFFGPAAGVTITTGQHSYRVSRIERPEWAQEIGRDAFGLYADVLVPVQQSKSPHGAQTIVQRLRYIEAGHFPMGSPASEPERYPEEGPQHPVTLTQGFWLADTACTQALWQAVMGNNPSHFTAENKGGAQHPVEQVSWDDVQRFLRRIEALLPGCAASLPSEAEWEYACRAGTTTPFSFGENITPEQVNYDGNSPYHGGEKGVYRQATVAVRSLPANDWGLYEMHGNVWEWCADGQREYAERDEIHPRGPEATSVAERALRGGSWGSLARLARSAYRSAHAPDLAALRFGFRFALRSTSPAGTTEWPRCRGTRHRGHPRDGGGKEKIS</sequence>
<reference evidence="4" key="1">
    <citation type="submission" date="2016-06" db="EMBL/GenBank/DDBJ databases">
        <authorList>
            <person name="McIlroy S.J."/>
            <person name="Karst S.M."/>
            <person name="Albertsen M."/>
        </authorList>
    </citation>
    <scope>NUCLEOTIDE SEQUENCE [LARGE SCALE GENOMIC DNA]</scope>
</reference>
<dbReference type="PANTHER" id="PTHR23150:SF19">
    <property type="entry name" value="FORMYLGLYCINE-GENERATING ENZYME"/>
    <property type="match status" value="1"/>
</dbReference>
<dbReference type="STRING" id="1860102.ACCAA_290017"/>
<dbReference type="InterPro" id="IPR051043">
    <property type="entry name" value="Sulfatase_Mod_Factor_Kinase"/>
</dbReference>
<protein>
    <recommendedName>
        <fullName evidence="2">Sulfatase-modifying factor enzyme-like domain-containing protein</fullName>
    </recommendedName>
</protein>
<dbReference type="EMBL" id="FLQX01000104">
    <property type="protein sequence ID" value="SBT06000.1"/>
    <property type="molecule type" value="Genomic_DNA"/>
</dbReference>
<evidence type="ECO:0000259" key="2">
    <source>
        <dbReference type="Pfam" id="PF03781"/>
    </source>
</evidence>
<dbReference type="Gene3D" id="3.90.1580.10">
    <property type="entry name" value="paralog of FGE (formylglycine-generating enzyme)"/>
    <property type="match status" value="1"/>
</dbReference>
<evidence type="ECO:0000313" key="4">
    <source>
        <dbReference type="Proteomes" id="UP000199169"/>
    </source>
</evidence>